<name>A0A0D1V8U9_ANEMI</name>
<dbReference type="RefSeq" id="WP_043065865.1">
    <property type="nucleotide sequence ID" value="NZ_BJOA01000341.1"/>
</dbReference>
<gene>
    <name evidence="1" type="ORF">AF333_22345</name>
</gene>
<dbReference type="PATRIC" id="fig|47500.8.peg.6693"/>
<protein>
    <submittedName>
        <fullName evidence="1">Uncharacterized protein</fullName>
    </submittedName>
</protein>
<reference evidence="1 2" key="1">
    <citation type="submission" date="2015-07" db="EMBL/GenBank/DDBJ databases">
        <title>Fjat-14205 dsm 2895.</title>
        <authorList>
            <person name="Liu B."/>
            <person name="Wang J."/>
            <person name="Zhu Y."/>
            <person name="Liu G."/>
            <person name="Chen Q."/>
            <person name="Chen Z."/>
            <person name="Lan J."/>
            <person name="Che J."/>
            <person name="Ge C."/>
            <person name="Shi H."/>
            <person name="Pan Z."/>
            <person name="Liu X."/>
        </authorList>
    </citation>
    <scope>NUCLEOTIDE SEQUENCE [LARGE SCALE GENOMIC DNA]</scope>
    <source>
        <strain evidence="1 2">DSM 2895</strain>
    </source>
</reference>
<accession>A0A0D1V8U9</accession>
<dbReference type="EMBL" id="LGUG01000004">
    <property type="protein sequence ID" value="KON97763.1"/>
    <property type="molecule type" value="Genomic_DNA"/>
</dbReference>
<dbReference type="GeneID" id="42307878"/>
<dbReference type="AlphaFoldDB" id="A0A0D1V8U9"/>
<comment type="caution">
    <text evidence="1">The sequence shown here is derived from an EMBL/GenBank/DDBJ whole genome shotgun (WGS) entry which is preliminary data.</text>
</comment>
<dbReference type="Proteomes" id="UP000037269">
    <property type="component" value="Unassembled WGS sequence"/>
</dbReference>
<evidence type="ECO:0000313" key="1">
    <source>
        <dbReference type="EMBL" id="KON97763.1"/>
    </source>
</evidence>
<keyword evidence="2" id="KW-1185">Reference proteome</keyword>
<sequence>MYILQETLFFFEEWLKLELKERLELFFSSLDLRPYARKLKSRTPQGAPGYCREAILQAFLAAPMECRK</sequence>
<proteinExistence type="predicted"/>
<evidence type="ECO:0000313" key="2">
    <source>
        <dbReference type="Proteomes" id="UP000037269"/>
    </source>
</evidence>
<organism evidence="1 2">
    <name type="scientific">Aneurinibacillus migulanus</name>
    <name type="common">Bacillus migulanus</name>
    <dbReference type="NCBI Taxonomy" id="47500"/>
    <lineage>
        <taxon>Bacteria</taxon>
        <taxon>Bacillati</taxon>
        <taxon>Bacillota</taxon>
        <taxon>Bacilli</taxon>
        <taxon>Bacillales</taxon>
        <taxon>Paenibacillaceae</taxon>
        <taxon>Aneurinibacillus group</taxon>
        <taxon>Aneurinibacillus</taxon>
    </lineage>
</organism>